<keyword evidence="4 6" id="KW-0464">Manganese</keyword>
<dbReference type="GO" id="GO:0006146">
    <property type="term" value="P:adenine catabolic process"/>
    <property type="evidence" value="ECO:0007669"/>
    <property type="project" value="InterPro"/>
</dbReference>
<dbReference type="HAMAP" id="MF_01518">
    <property type="entry name" value="Adenine_deamin"/>
    <property type="match status" value="1"/>
</dbReference>
<sequence length="581" mass="61916">MNTDDRIAATAKRISLALGEIPADLLLKNTRLVNVLSGEIHDADIAVADGMIVGFGDYQAARVLDCQGCHVCPGLIDGHIHIESTLLTPWEFAKAAAPRGTCAVVWDPHEIANVLGRDGIEAMLRLTQDSPLTFYFMASSCVPATTMETSGASITARDVAHLVTQYKGRVLGLAELMNYPGVLAKDPEVLAKLEACGCALVDGHAPLLTGKALNAYVMSGASTDHECTVPEEALEKMRKGMHILMREGSDEKNLKDLVACLNRHNAQNVSLACDDREPMDLTRNGHMDHNVRMAIRLGVEPVRAVQMASINTARHYGLRARGAIAPGWRADLVVLDSLEDFSVWKAFLAGRDVAEITFAPNGEAPTGNTVHITAPDGVITPQAFAVPMRPGARARCLGVEPGQIITGALEVIPREADGLACADPERDLAKIAVIERHGRNGNVALGFVQGLDLARGALAGTVAHDSHNLIVAGVDDADMALAANVLARCGGGYAVVAGGEVLAVLELPLAGLMSAKTLEDVVRDQDALHAAYRAISRHGRTEARPFMAMSFLSLPVIPELKITDKGLVDVRGFQPVDLWLD</sequence>
<dbReference type="GO" id="GO:0000034">
    <property type="term" value="F:adenine deaminase activity"/>
    <property type="evidence" value="ECO:0007669"/>
    <property type="project" value="UniProtKB-UniRule"/>
</dbReference>
<dbReference type="InterPro" id="IPR011059">
    <property type="entry name" value="Metal-dep_hydrolase_composite"/>
</dbReference>
<evidence type="ECO:0000256" key="6">
    <source>
        <dbReference type="HAMAP-Rule" id="MF_01518"/>
    </source>
</evidence>
<proteinExistence type="inferred from homology"/>
<protein>
    <recommendedName>
        <fullName evidence="2 6">Adenine deaminase</fullName>
        <shortName evidence="6">Adenase</shortName>
        <shortName evidence="6">Adenine aminase</shortName>
        <ecNumber evidence="2 6">3.5.4.2</ecNumber>
    </recommendedName>
</protein>
<organism evidence="9">
    <name type="scientific">Fundidesulfovibrio putealis</name>
    <dbReference type="NCBI Taxonomy" id="270496"/>
    <lineage>
        <taxon>Bacteria</taxon>
        <taxon>Pseudomonadati</taxon>
        <taxon>Thermodesulfobacteriota</taxon>
        <taxon>Desulfovibrionia</taxon>
        <taxon>Desulfovibrionales</taxon>
        <taxon>Desulfovibrionaceae</taxon>
        <taxon>Fundidesulfovibrio</taxon>
    </lineage>
</organism>
<dbReference type="CDD" id="cd01295">
    <property type="entry name" value="AdeC"/>
    <property type="match status" value="1"/>
</dbReference>
<dbReference type="Pfam" id="PF13382">
    <property type="entry name" value="Adenine_deam_C"/>
    <property type="match status" value="1"/>
</dbReference>
<dbReference type="EMBL" id="DSRP01000141">
    <property type="protein sequence ID" value="HGG91717.1"/>
    <property type="molecule type" value="Genomic_DNA"/>
</dbReference>
<accession>A0A7C3WG24</accession>
<dbReference type="AlphaFoldDB" id="A0A7C3WG24"/>
<feature type="domain" description="Amidohydrolase-related" evidence="7">
    <location>
        <begin position="71"/>
        <end position="350"/>
    </location>
</feature>
<comment type="similarity">
    <text evidence="1 6">Belongs to the metallo-dependent hydrolases superfamily. Adenine deaminase family.</text>
</comment>
<dbReference type="InterPro" id="IPR006679">
    <property type="entry name" value="Adenine_deam"/>
</dbReference>
<dbReference type="NCBIfam" id="TIGR01178">
    <property type="entry name" value="ade"/>
    <property type="match status" value="1"/>
</dbReference>
<dbReference type="InterPro" id="IPR006680">
    <property type="entry name" value="Amidohydro-rel"/>
</dbReference>
<comment type="cofactor">
    <cofactor evidence="6">
        <name>Mn(2+)</name>
        <dbReference type="ChEBI" id="CHEBI:29035"/>
    </cofactor>
</comment>
<evidence type="ECO:0000256" key="4">
    <source>
        <dbReference type="ARBA" id="ARBA00023211"/>
    </source>
</evidence>
<evidence type="ECO:0000259" key="7">
    <source>
        <dbReference type="Pfam" id="PF01979"/>
    </source>
</evidence>
<feature type="domain" description="Adenine deaminase C-terminal" evidence="8">
    <location>
        <begin position="403"/>
        <end position="573"/>
    </location>
</feature>
<dbReference type="SUPFAM" id="SSF51556">
    <property type="entry name" value="Metallo-dependent hydrolases"/>
    <property type="match status" value="1"/>
</dbReference>
<evidence type="ECO:0000256" key="5">
    <source>
        <dbReference type="ARBA" id="ARBA00047720"/>
    </source>
</evidence>
<evidence type="ECO:0000313" key="9">
    <source>
        <dbReference type="EMBL" id="HGG91717.1"/>
    </source>
</evidence>
<reference evidence="9" key="1">
    <citation type="journal article" date="2020" name="mSystems">
        <title>Genome- and Community-Level Interaction Insights into Carbon Utilization and Element Cycling Functions of Hydrothermarchaeota in Hydrothermal Sediment.</title>
        <authorList>
            <person name="Zhou Z."/>
            <person name="Liu Y."/>
            <person name="Xu W."/>
            <person name="Pan J."/>
            <person name="Luo Z.H."/>
            <person name="Li M."/>
        </authorList>
    </citation>
    <scope>NUCLEOTIDE SEQUENCE [LARGE SCALE GENOMIC DNA]</scope>
    <source>
        <strain evidence="9">SpSt-413</strain>
    </source>
</reference>
<name>A0A7C3WG24_9BACT</name>
<comment type="catalytic activity">
    <reaction evidence="5 6">
        <text>adenine + H2O + H(+) = hypoxanthine + NH4(+)</text>
        <dbReference type="Rhea" id="RHEA:23688"/>
        <dbReference type="ChEBI" id="CHEBI:15377"/>
        <dbReference type="ChEBI" id="CHEBI:15378"/>
        <dbReference type="ChEBI" id="CHEBI:16708"/>
        <dbReference type="ChEBI" id="CHEBI:17368"/>
        <dbReference type="ChEBI" id="CHEBI:28938"/>
        <dbReference type="EC" id="3.5.4.2"/>
    </reaction>
</comment>
<dbReference type="SUPFAM" id="SSF51338">
    <property type="entry name" value="Composite domain of metallo-dependent hydrolases"/>
    <property type="match status" value="1"/>
</dbReference>
<evidence type="ECO:0000256" key="2">
    <source>
        <dbReference type="ARBA" id="ARBA00012782"/>
    </source>
</evidence>
<dbReference type="PANTHER" id="PTHR11113:SF2">
    <property type="entry name" value="ADENINE DEAMINASE"/>
    <property type="match status" value="1"/>
</dbReference>
<gene>
    <name evidence="6 9" type="primary">ade</name>
    <name evidence="9" type="ORF">ENR59_02035</name>
</gene>
<dbReference type="PANTHER" id="PTHR11113">
    <property type="entry name" value="N-ACETYLGLUCOSAMINE-6-PHOSPHATE DEACETYLASE"/>
    <property type="match status" value="1"/>
</dbReference>
<dbReference type="InterPro" id="IPR026912">
    <property type="entry name" value="Adenine_deam_C"/>
</dbReference>
<comment type="caution">
    <text evidence="9">The sequence shown here is derived from an EMBL/GenBank/DDBJ whole genome shotgun (WGS) entry which is preliminary data.</text>
</comment>
<evidence type="ECO:0000259" key="8">
    <source>
        <dbReference type="Pfam" id="PF13382"/>
    </source>
</evidence>
<dbReference type="InterPro" id="IPR032466">
    <property type="entry name" value="Metal_Hydrolase"/>
</dbReference>
<dbReference type="Gene3D" id="3.20.20.140">
    <property type="entry name" value="Metal-dependent hydrolases"/>
    <property type="match status" value="1"/>
</dbReference>
<dbReference type="EC" id="3.5.4.2" evidence="2 6"/>
<dbReference type="Pfam" id="PF01979">
    <property type="entry name" value="Amidohydro_1"/>
    <property type="match status" value="1"/>
</dbReference>
<dbReference type="Gene3D" id="2.30.40.10">
    <property type="entry name" value="Urease, subunit C, domain 1"/>
    <property type="match status" value="1"/>
</dbReference>
<evidence type="ECO:0000256" key="1">
    <source>
        <dbReference type="ARBA" id="ARBA00006773"/>
    </source>
</evidence>
<evidence type="ECO:0000256" key="3">
    <source>
        <dbReference type="ARBA" id="ARBA00022801"/>
    </source>
</evidence>
<keyword evidence="3 6" id="KW-0378">Hydrolase</keyword>